<dbReference type="AlphaFoldDB" id="D6XZH4"/>
<feature type="signal peptide" evidence="2">
    <location>
        <begin position="1"/>
        <end position="26"/>
    </location>
</feature>
<evidence type="ECO:0000313" key="4">
    <source>
        <dbReference type="EMBL" id="ADH98348.1"/>
    </source>
</evidence>
<evidence type="ECO:0000256" key="2">
    <source>
        <dbReference type="SAM" id="SignalP"/>
    </source>
</evidence>
<dbReference type="EMBL" id="CP001791">
    <property type="protein sequence ID" value="ADH98348.1"/>
    <property type="molecule type" value="Genomic_DNA"/>
</dbReference>
<name>D6XZH4_BACIE</name>
<sequence length="141" mass="15452">MKITTGMVAMIVTILAVMGIAASAVANQGDEEISWTWFDSQEVEDPEKVWTVAFSQDVDPDSVEGEIYIEKEGERLPKERFDIGFIDGGQSVTITSHEEYVIGEVYTLAVGDGVRSSQGALISEAVKMPFTLMVFVMTGFM</sequence>
<proteinExistence type="predicted"/>
<dbReference type="HOGENOM" id="CLU_1821527_0_0_9"/>
<organism evidence="4 5">
    <name type="scientific">Bacillus selenitireducens (strain ATCC 700615 / DSM 15326 / MLS10)</name>
    <dbReference type="NCBI Taxonomy" id="439292"/>
    <lineage>
        <taxon>Bacteria</taxon>
        <taxon>Bacillati</taxon>
        <taxon>Bacillota</taxon>
        <taxon>Bacilli</taxon>
        <taxon>Bacillales</taxon>
        <taxon>Bacillaceae</taxon>
        <taxon>Salisediminibacterium</taxon>
    </lineage>
</organism>
<evidence type="ECO:0000313" key="5">
    <source>
        <dbReference type="Proteomes" id="UP000000271"/>
    </source>
</evidence>
<keyword evidence="5" id="KW-1185">Reference proteome</keyword>
<evidence type="ECO:0000259" key="3">
    <source>
        <dbReference type="Pfam" id="PF13205"/>
    </source>
</evidence>
<dbReference type="RefSeq" id="WP_013171777.1">
    <property type="nucleotide sequence ID" value="NC_014219.1"/>
</dbReference>
<dbReference type="InterPro" id="IPR032812">
    <property type="entry name" value="SbsA_Ig"/>
</dbReference>
<dbReference type="OrthoDB" id="2974097at2"/>
<dbReference type="Proteomes" id="UP000000271">
    <property type="component" value="Chromosome"/>
</dbReference>
<accession>D6XZH4</accession>
<reference evidence="4" key="1">
    <citation type="submission" date="2009-10" db="EMBL/GenBank/DDBJ databases">
        <title>Complete sequence of Bacillus selenitireducens MLS10.</title>
        <authorList>
            <consortium name="US DOE Joint Genome Institute"/>
            <person name="Lucas S."/>
            <person name="Copeland A."/>
            <person name="Lapidus A."/>
            <person name="Glavina del Rio T."/>
            <person name="Dalin E."/>
            <person name="Tice H."/>
            <person name="Bruce D."/>
            <person name="Goodwin L."/>
            <person name="Pitluck S."/>
            <person name="Sims D."/>
            <person name="Brettin T."/>
            <person name="Detter J.C."/>
            <person name="Han C."/>
            <person name="Larimer F."/>
            <person name="Land M."/>
            <person name="Hauser L."/>
            <person name="Kyrpides N."/>
            <person name="Ovchinnikova G."/>
            <person name="Stolz J."/>
        </authorList>
    </citation>
    <scope>NUCLEOTIDE SEQUENCE [LARGE SCALE GENOMIC DNA]</scope>
    <source>
        <strain evidence="4">MLS10</strain>
    </source>
</reference>
<dbReference type="STRING" id="439292.Bsel_0820"/>
<gene>
    <name evidence="4" type="ordered locus">Bsel_0820</name>
</gene>
<feature type="domain" description="SbsA Ig-like" evidence="3">
    <location>
        <begin position="48"/>
        <end position="131"/>
    </location>
</feature>
<keyword evidence="1 2" id="KW-0732">Signal</keyword>
<feature type="chain" id="PRO_5039446942" description="SbsA Ig-like domain-containing protein" evidence="2">
    <location>
        <begin position="27"/>
        <end position="141"/>
    </location>
</feature>
<dbReference type="KEGG" id="bse:Bsel_0820"/>
<protein>
    <recommendedName>
        <fullName evidence="3">SbsA Ig-like domain-containing protein</fullName>
    </recommendedName>
</protein>
<dbReference type="Pfam" id="PF13205">
    <property type="entry name" value="Big_5"/>
    <property type="match status" value="1"/>
</dbReference>
<evidence type="ECO:0000256" key="1">
    <source>
        <dbReference type="ARBA" id="ARBA00022729"/>
    </source>
</evidence>